<protein>
    <recommendedName>
        <fullName evidence="2">BUB1 N-terminal domain-containing protein</fullName>
    </recommendedName>
</protein>
<feature type="region of interest" description="Disordered" evidence="1">
    <location>
        <begin position="258"/>
        <end position="304"/>
    </location>
</feature>
<gene>
    <name evidence="3" type="ORF">MYCIT1_LOCUS11617</name>
</gene>
<dbReference type="Pfam" id="PF08311">
    <property type="entry name" value="Mad3_BUB1_I"/>
    <property type="match status" value="1"/>
</dbReference>
<feature type="compositionally biased region" description="Polar residues" evidence="1">
    <location>
        <begin position="285"/>
        <end position="298"/>
    </location>
</feature>
<keyword evidence="4" id="KW-1185">Reference proteome</keyword>
<dbReference type="InterPro" id="IPR015661">
    <property type="entry name" value="Bub1/Mad3"/>
</dbReference>
<feature type="region of interest" description="Disordered" evidence="1">
    <location>
        <begin position="348"/>
        <end position="409"/>
    </location>
</feature>
<dbReference type="PROSITE" id="PS51489">
    <property type="entry name" value="BUB1_N"/>
    <property type="match status" value="1"/>
</dbReference>
<reference evidence="3" key="1">
    <citation type="submission" date="2023-11" db="EMBL/GenBank/DDBJ databases">
        <authorList>
            <person name="De Vega J J."/>
            <person name="De Vega J J."/>
        </authorList>
    </citation>
    <scope>NUCLEOTIDE SEQUENCE</scope>
</reference>
<feature type="non-terminal residue" evidence="3">
    <location>
        <position position="1"/>
    </location>
</feature>
<dbReference type="GO" id="GO:0005634">
    <property type="term" value="C:nucleus"/>
    <property type="evidence" value="ECO:0007669"/>
    <property type="project" value="TreeGrafter"/>
</dbReference>
<sequence>SRLNLMTTTDADRLSAERAHFKKSLSRALTEDEDPLATYDAFVKWTVKNYAENDPASELLQLLEEATDAFQGDSNYKTDLRYLKLWILRIRHLPRDQGITKFASLMADSIGVSYSLFYEEYAALLEKDGRFAEADGVFRKGIKRNVRALERLKTRYNEFKARKPSSSDSDRTPTQPSQPEASSSASSAPVPPRATFSVDSFLALPLKERYAAIFAPPAPGKRPEKQMFDLTLLLSDKEYCIEEARAKSMGLYGKSWAPPPPPSQFSSATQPIHSGASSAASSSSLKVNFNDDGQSTSRLKSRRRSIMGGAEPTVTINTREALDDVFGMFNSPEKTAKLAAVVKKPVTPMAPPSMRKPANENENAHAKTPQSSFRPYVDENENGNQNRKENTPAKFMPFVDPEASKTPSFTPRNVLTLRETPTTASNTRLTAFKPLSSSKLTVVPEDTGVASEKSVFKVFTPASVLSESQPKPTPLPMRDVFTDDHGKPSPPKPTHERAKSYQDSVPAFTPRVRERLHARWREFCVHPVQRHSAAGTDDIHTISGTCRHTARKHGDSRGRSVRKRLSIRR</sequence>
<feature type="region of interest" description="Disordered" evidence="1">
    <location>
        <begin position="464"/>
        <end position="508"/>
    </location>
</feature>
<dbReference type="Gene3D" id="6.10.20.170">
    <property type="match status" value="1"/>
</dbReference>
<dbReference type="GO" id="GO:0051754">
    <property type="term" value="P:meiotic sister chromatid cohesion, centromeric"/>
    <property type="evidence" value="ECO:0007669"/>
    <property type="project" value="TreeGrafter"/>
</dbReference>
<feature type="compositionally biased region" description="Basic residues" evidence="1">
    <location>
        <begin position="559"/>
        <end position="569"/>
    </location>
</feature>
<feature type="compositionally biased region" description="Low complexity" evidence="1">
    <location>
        <begin position="172"/>
        <end position="188"/>
    </location>
</feature>
<dbReference type="GO" id="GO:0032991">
    <property type="term" value="C:protein-containing complex"/>
    <property type="evidence" value="ECO:0007669"/>
    <property type="project" value="UniProtKB-ARBA"/>
</dbReference>
<organism evidence="3 4">
    <name type="scientific">Mycena citricolor</name>
    <dbReference type="NCBI Taxonomy" id="2018698"/>
    <lineage>
        <taxon>Eukaryota</taxon>
        <taxon>Fungi</taxon>
        <taxon>Dikarya</taxon>
        <taxon>Basidiomycota</taxon>
        <taxon>Agaricomycotina</taxon>
        <taxon>Agaricomycetes</taxon>
        <taxon>Agaricomycetidae</taxon>
        <taxon>Agaricales</taxon>
        <taxon>Marasmiineae</taxon>
        <taxon>Mycenaceae</taxon>
        <taxon>Mycena</taxon>
    </lineage>
</organism>
<evidence type="ECO:0000259" key="2">
    <source>
        <dbReference type="PROSITE" id="PS51489"/>
    </source>
</evidence>
<dbReference type="AlphaFoldDB" id="A0AAD2JY74"/>
<feature type="domain" description="BUB1 N-terminal" evidence="2">
    <location>
        <begin position="22"/>
        <end position="184"/>
    </location>
</feature>
<comment type="caution">
    <text evidence="3">The sequence shown here is derived from an EMBL/GenBank/DDBJ whole genome shotgun (WGS) entry which is preliminary data.</text>
</comment>
<dbReference type="GO" id="GO:0007094">
    <property type="term" value="P:mitotic spindle assembly checkpoint signaling"/>
    <property type="evidence" value="ECO:0007669"/>
    <property type="project" value="InterPro"/>
</dbReference>
<dbReference type="InterPro" id="IPR012572">
    <property type="entry name" value="Mad3/Bub1_II"/>
</dbReference>
<evidence type="ECO:0000256" key="1">
    <source>
        <dbReference type="SAM" id="MobiDB-lite"/>
    </source>
</evidence>
<dbReference type="GO" id="GO:0004672">
    <property type="term" value="F:protein kinase activity"/>
    <property type="evidence" value="ECO:0007669"/>
    <property type="project" value="TreeGrafter"/>
</dbReference>
<accession>A0AAD2JY74</accession>
<feature type="region of interest" description="Disordered" evidence="1">
    <location>
        <begin position="546"/>
        <end position="569"/>
    </location>
</feature>
<evidence type="ECO:0000313" key="3">
    <source>
        <dbReference type="EMBL" id="CAK5268434.1"/>
    </source>
</evidence>
<dbReference type="Pfam" id="PF08171">
    <property type="entry name" value="Mad3_BUB1_II"/>
    <property type="match status" value="1"/>
</dbReference>
<dbReference type="Gene3D" id="1.25.40.430">
    <property type="match status" value="1"/>
</dbReference>
<feature type="region of interest" description="Disordered" evidence="1">
    <location>
        <begin position="160"/>
        <end position="192"/>
    </location>
</feature>
<evidence type="ECO:0000313" key="4">
    <source>
        <dbReference type="Proteomes" id="UP001295794"/>
    </source>
</evidence>
<feature type="compositionally biased region" description="Low complexity" evidence="1">
    <location>
        <begin position="274"/>
        <end position="284"/>
    </location>
</feature>
<dbReference type="PANTHER" id="PTHR14030:SF4">
    <property type="entry name" value="BUB1 KINASE, ISOFORM A-RELATED"/>
    <property type="match status" value="1"/>
</dbReference>
<feature type="compositionally biased region" description="Basic and acidic residues" evidence="1">
    <location>
        <begin position="480"/>
        <end position="500"/>
    </location>
</feature>
<proteinExistence type="predicted"/>
<dbReference type="EMBL" id="CAVNYO010000138">
    <property type="protein sequence ID" value="CAK5268434.1"/>
    <property type="molecule type" value="Genomic_DNA"/>
</dbReference>
<name>A0AAD2JY74_9AGAR</name>
<dbReference type="Proteomes" id="UP001295794">
    <property type="component" value="Unassembled WGS sequence"/>
</dbReference>
<dbReference type="InterPro" id="IPR013212">
    <property type="entry name" value="Mad3/Bub1_I"/>
</dbReference>
<dbReference type="SMART" id="SM00777">
    <property type="entry name" value="Mad3_BUB1_I"/>
    <property type="match status" value="1"/>
</dbReference>
<dbReference type="PANTHER" id="PTHR14030">
    <property type="entry name" value="MITOTIC CHECKPOINT SERINE/THREONINE-PROTEIN KINASE BUB1"/>
    <property type="match status" value="1"/>
</dbReference>